<gene>
    <name evidence="3" type="ORF">EKG83_32940</name>
</gene>
<feature type="signal peptide" evidence="1">
    <location>
        <begin position="1"/>
        <end position="22"/>
    </location>
</feature>
<evidence type="ECO:0000256" key="1">
    <source>
        <dbReference type="SAM" id="SignalP"/>
    </source>
</evidence>
<dbReference type="RefSeq" id="WP_153278615.1">
    <property type="nucleotide sequence ID" value="NZ_CP034550.1"/>
</dbReference>
<keyword evidence="1" id="KW-0732">Signal</keyword>
<organism evidence="3 4">
    <name type="scientific">Saccharothrix syringae</name>
    <name type="common">Nocardiopsis syringae</name>
    <dbReference type="NCBI Taxonomy" id="103733"/>
    <lineage>
        <taxon>Bacteria</taxon>
        <taxon>Bacillati</taxon>
        <taxon>Actinomycetota</taxon>
        <taxon>Actinomycetes</taxon>
        <taxon>Pseudonocardiales</taxon>
        <taxon>Pseudonocardiaceae</taxon>
        <taxon>Saccharothrix</taxon>
    </lineage>
</organism>
<feature type="chain" id="PRO_5024831806" description="CBM2 domain-containing protein" evidence="1">
    <location>
        <begin position="23"/>
        <end position="241"/>
    </location>
</feature>
<evidence type="ECO:0000313" key="3">
    <source>
        <dbReference type="EMBL" id="QFZ21561.1"/>
    </source>
</evidence>
<dbReference type="Pfam" id="PF00553">
    <property type="entry name" value="CBM_2"/>
    <property type="match status" value="1"/>
</dbReference>
<dbReference type="InterPro" id="IPR008965">
    <property type="entry name" value="CBM2/CBM3_carb-bd_dom_sf"/>
</dbReference>
<reference evidence="4" key="1">
    <citation type="journal article" date="2021" name="Curr. Microbiol.">
        <title>Complete genome of nocamycin-producing strain Saccharothrix syringae NRRL B-16468 reveals the biosynthetic potential for secondary metabolites.</title>
        <authorList>
            <person name="Mo X."/>
            <person name="Yang S."/>
        </authorList>
    </citation>
    <scope>NUCLEOTIDE SEQUENCE [LARGE SCALE GENOMIC DNA]</scope>
    <source>
        <strain evidence="4">ATCC 51364 / DSM 43886 / JCM 6844 / KCTC 9398 / NBRC 14523 / NRRL B-16468 / INA 2240</strain>
    </source>
</reference>
<evidence type="ECO:0000259" key="2">
    <source>
        <dbReference type="PROSITE" id="PS51173"/>
    </source>
</evidence>
<dbReference type="KEGG" id="ssyi:EKG83_32940"/>
<dbReference type="Proteomes" id="UP000325787">
    <property type="component" value="Chromosome"/>
</dbReference>
<dbReference type="InterPro" id="IPR012291">
    <property type="entry name" value="CBM2_carb-bd_dom_sf"/>
</dbReference>
<dbReference type="AlphaFoldDB" id="A0A5Q0H5P8"/>
<evidence type="ECO:0000313" key="4">
    <source>
        <dbReference type="Proteomes" id="UP000325787"/>
    </source>
</evidence>
<keyword evidence="4" id="KW-1185">Reference proteome</keyword>
<dbReference type="OrthoDB" id="3691315at2"/>
<dbReference type="EMBL" id="CP034550">
    <property type="protein sequence ID" value="QFZ21561.1"/>
    <property type="molecule type" value="Genomic_DNA"/>
</dbReference>
<name>A0A5Q0H5P8_SACSY</name>
<dbReference type="PROSITE" id="PS51173">
    <property type="entry name" value="CBM2"/>
    <property type="match status" value="1"/>
</dbReference>
<dbReference type="GO" id="GO:0030247">
    <property type="term" value="F:polysaccharide binding"/>
    <property type="evidence" value="ECO:0007669"/>
    <property type="project" value="UniProtKB-UniRule"/>
</dbReference>
<dbReference type="Gene3D" id="2.60.40.290">
    <property type="match status" value="1"/>
</dbReference>
<proteinExistence type="predicted"/>
<feature type="domain" description="CBM2" evidence="2">
    <location>
        <begin position="123"/>
        <end position="241"/>
    </location>
</feature>
<dbReference type="SMART" id="SM00637">
    <property type="entry name" value="CBD_II"/>
    <property type="match status" value="1"/>
</dbReference>
<accession>A0A5Q0H5P8</accession>
<dbReference type="GO" id="GO:0004553">
    <property type="term" value="F:hydrolase activity, hydrolyzing O-glycosyl compounds"/>
    <property type="evidence" value="ECO:0007669"/>
    <property type="project" value="InterPro"/>
</dbReference>
<dbReference type="GO" id="GO:0005975">
    <property type="term" value="P:carbohydrate metabolic process"/>
    <property type="evidence" value="ECO:0007669"/>
    <property type="project" value="InterPro"/>
</dbReference>
<dbReference type="SUPFAM" id="SSF49384">
    <property type="entry name" value="Carbohydrate-binding domain"/>
    <property type="match status" value="1"/>
</dbReference>
<dbReference type="InterPro" id="IPR001919">
    <property type="entry name" value="CBD2"/>
</dbReference>
<protein>
    <recommendedName>
        <fullName evidence="2">CBM2 domain-containing protein</fullName>
    </recommendedName>
</protein>
<sequence length="241" mass="24945">MLGWIVPVVVGLVAGVPAVAAAAEPPAVVVDHGGGAARTIMPGSGSAVVTVALSAPPAREVTAVVELGDRAPGVVFVSNRHTLTFTPADWDVPRPVRLISVANFGSADFTVSGPDVTTGVIHAYASTLPLPVDVNQDCRVTQRTEAWPGGLVTTATVTNTGRSEITDWTVVARFAGDERVTGSWQSTWGQYATAAALSAQPWNRRLAPGASVTLGFQATYGQHPGGPWLSCTPEPYLRPAG</sequence>